<accession>A0A2V0R9K4</accession>
<sequence>MLGDFVENVGDSVNNAIAILPRPVVKAASAAVMTAALASVFTGNSVVGQMDAVLPGDQSDNWFLNVPVVSGLMTGDGVLSKVVLAGMAYYFYQAA</sequence>
<evidence type="ECO:0000313" key="1">
    <source>
        <dbReference type="EMBL" id="GBH21983.1"/>
    </source>
</evidence>
<protein>
    <submittedName>
        <fullName evidence="1">Uncharacterized protein</fullName>
    </submittedName>
</protein>
<dbReference type="AlphaFoldDB" id="A0A2V0R9K4"/>
<reference evidence="1" key="1">
    <citation type="submission" date="2017-04" db="EMBL/GenBank/DDBJ databases">
        <title>Unveiling RNA virosphere associated with marine microorganisms.</title>
        <authorList>
            <person name="Urayama S."/>
            <person name="Takaki Y."/>
            <person name="Nishi S."/>
            <person name="Yoshida Y."/>
            <person name="Deguchi S."/>
            <person name="Takai K."/>
            <person name="Nunoura T."/>
        </authorList>
    </citation>
    <scope>NUCLEOTIDE SEQUENCE</scope>
</reference>
<organism evidence="1">
    <name type="scientific">viral metagenome</name>
    <dbReference type="NCBI Taxonomy" id="1070528"/>
    <lineage>
        <taxon>unclassified sequences</taxon>
        <taxon>metagenomes</taxon>
        <taxon>organismal metagenomes</taxon>
    </lineage>
</organism>
<comment type="caution">
    <text evidence="1">The sequence shown here is derived from an EMBL/GenBank/DDBJ whole genome shotgun (WGS) entry which is preliminary data.</text>
</comment>
<proteinExistence type="predicted"/>
<name>A0A2V0R9K4_9ZZZZ</name>
<dbReference type="EMBL" id="BDQA01000504">
    <property type="protein sequence ID" value="GBH21983.1"/>
    <property type="molecule type" value="Genomic_RNA"/>
</dbReference>